<proteinExistence type="predicted"/>
<protein>
    <submittedName>
        <fullName evidence="1">Uncharacterized protein</fullName>
    </submittedName>
</protein>
<organism evidence="1">
    <name type="scientific">Anguilla anguilla</name>
    <name type="common">European freshwater eel</name>
    <name type="synonym">Muraena anguilla</name>
    <dbReference type="NCBI Taxonomy" id="7936"/>
    <lineage>
        <taxon>Eukaryota</taxon>
        <taxon>Metazoa</taxon>
        <taxon>Chordata</taxon>
        <taxon>Craniata</taxon>
        <taxon>Vertebrata</taxon>
        <taxon>Euteleostomi</taxon>
        <taxon>Actinopterygii</taxon>
        <taxon>Neopterygii</taxon>
        <taxon>Teleostei</taxon>
        <taxon>Anguilliformes</taxon>
        <taxon>Anguillidae</taxon>
        <taxon>Anguilla</taxon>
    </lineage>
</organism>
<sequence>MDCLPLCSTKVLGMSARGGDLLKGIHCSAGVSKHFEIIVNQVNNRRGEEDKMARCDGKFQSWGSCPCKCVCSTWARLLLYPVARGGRGAVS</sequence>
<reference evidence="1" key="2">
    <citation type="journal article" date="2015" name="Fish Shellfish Immunol.">
        <title>Early steps in the European eel (Anguilla anguilla)-Vibrio vulnificus interaction in the gills: Role of the RtxA13 toxin.</title>
        <authorList>
            <person name="Callol A."/>
            <person name="Pajuelo D."/>
            <person name="Ebbesson L."/>
            <person name="Teles M."/>
            <person name="MacKenzie S."/>
            <person name="Amaro C."/>
        </authorList>
    </citation>
    <scope>NUCLEOTIDE SEQUENCE</scope>
</reference>
<evidence type="ECO:0000313" key="1">
    <source>
        <dbReference type="EMBL" id="JAH13784.1"/>
    </source>
</evidence>
<dbReference type="AlphaFoldDB" id="A0A0E9QAL5"/>
<accession>A0A0E9QAL5</accession>
<dbReference type="EMBL" id="GBXM01094793">
    <property type="protein sequence ID" value="JAH13784.1"/>
    <property type="molecule type" value="Transcribed_RNA"/>
</dbReference>
<name>A0A0E9QAL5_ANGAN</name>
<reference evidence="1" key="1">
    <citation type="submission" date="2014-11" db="EMBL/GenBank/DDBJ databases">
        <authorList>
            <person name="Amaro Gonzalez C."/>
        </authorList>
    </citation>
    <scope>NUCLEOTIDE SEQUENCE</scope>
</reference>